<dbReference type="PANTHER" id="PTHR33121">
    <property type="entry name" value="CYCLIC DI-GMP PHOSPHODIESTERASE PDEF"/>
    <property type="match status" value="1"/>
</dbReference>
<sequence>MNFNINIGILFFSFLILSVCLISTFKIQKKAASSVRPFIAAVLFIHIDTFLLIAYNSDCIANIAFVLYFIAIDWTLLSLFFFCSTYTKYIFYKDAVHKVLTTLTILDSISLLFNFKFHHVFKITNAQLIFTRGELYITTYWGFTLHFTIIFIILAFSFGILIYKIISTPFSYFHKYIFIGLFVFISIIFDLLHIFESSDPILPIIGYSFSALLVYYFSFFYVPKRLLEYMLSQVISNFSDAMIFCDIDNTCIYMNDAALNLLGLTENKIYLSQEILKIWVNNPHLGEISDDFTCFCSRMVNNKLLHLQIDYHNVYNNKNKRISSYYQIIDKTESVDILEKQRYLAIHDTVTGVYNTTHFFKVVRDYIEEFPQFRYLAVVVSINQFKLINDVFGSFIGDDVLHMTATGLKKLSKKHEILYGRVSSNKFGFLIKRNEFKDLEIKELFTNLADNYNKIYYPIVYKIGIYEITDDRIPITLMFEHCIQAIESLKNNYNHQITKYSQHLDRQLLWEKEVSEGITNAINNNELLLYLQPQVTKDDLVVGAEVLVRWQHLIKGLLYPNQFIPILEKTGTIIELDKFMWESSCKLLSDWKKEGRKNQLGDDLYLSLNISPMDFYFLDVHSEFIRLTKKYDLSPHTLRLEITEDVLMKDIDRKISVVQKLKNDGFTIEIDNFGNSYTFLNILKDLPIDVLKLEMSFLYETREPEKNHSILEHLIHLVRELGLTVITEGIEVKEQVPFLSKMGCDLFQGFYFSTPLPADEFEAKYTISTKNAVLPSDEKEL</sequence>
<evidence type="ECO:0000259" key="4">
    <source>
        <dbReference type="PROSITE" id="PS50887"/>
    </source>
</evidence>
<dbReference type="NCBIfam" id="TIGR00254">
    <property type="entry name" value="GGDEF"/>
    <property type="match status" value="1"/>
</dbReference>
<dbReference type="PROSITE" id="PS50883">
    <property type="entry name" value="EAL"/>
    <property type="match status" value="1"/>
</dbReference>
<dbReference type="PROSITE" id="PS50112">
    <property type="entry name" value="PAS"/>
    <property type="match status" value="1"/>
</dbReference>
<dbReference type="SMART" id="SM00052">
    <property type="entry name" value="EAL"/>
    <property type="match status" value="1"/>
</dbReference>
<dbReference type="SUPFAM" id="SSF141868">
    <property type="entry name" value="EAL domain-like"/>
    <property type="match status" value="1"/>
</dbReference>
<proteinExistence type="predicted"/>
<dbReference type="InterPro" id="IPR043128">
    <property type="entry name" value="Rev_trsase/Diguanyl_cyclase"/>
</dbReference>
<dbReference type="InterPro" id="IPR035965">
    <property type="entry name" value="PAS-like_dom_sf"/>
</dbReference>
<feature type="domain" description="PAS" evidence="2">
    <location>
        <begin position="227"/>
        <end position="269"/>
    </location>
</feature>
<feature type="domain" description="EAL" evidence="3">
    <location>
        <begin position="511"/>
        <end position="769"/>
    </location>
</feature>
<dbReference type="SUPFAM" id="SSF55785">
    <property type="entry name" value="PYP-like sensor domain (PAS domain)"/>
    <property type="match status" value="1"/>
</dbReference>
<feature type="transmembrane region" description="Helical" evidence="1">
    <location>
        <begin position="61"/>
        <end position="83"/>
    </location>
</feature>
<dbReference type="Gene3D" id="3.30.450.20">
    <property type="entry name" value="PAS domain"/>
    <property type="match status" value="1"/>
</dbReference>
<keyword evidence="1" id="KW-1133">Transmembrane helix</keyword>
<evidence type="ECO:0000259" key="3">
    <source>
        <dbReference type="PROSITE" id="PS50883"/>
    </source>
</evidence>
<accession>A0A1H9RRH4</accession>
<dbReference type="Pfam" id="PF00563">
    <property type="entry name" value="EAL"/>
    <property type="match status" value="1"/>
</dbReference>
<dbReference type="InterPro" id="IPR000014">
    <property type="entry name" value="PAS"/>
</dbReference>
<dbReference type="InterPro" id="IPR000160">
    <property type="entry name" value="GGDEF_dom"/>
</dbReference>
<keyword evidence="6" id="KW-1185">Reference proteome</keyword>
<dbReference type="Proteomes" id="UP000182471">
    <property type="component" value="Unassembled WGS sequence"/>
</dbReference>
<keyword evidence="1" id="KW-0812">Transmembrane</keyword>
<feature type="transmembrane region" description="Helical" evidence="1">
    <location>
        <begin position="6"/>
        <end position="25"/>
    </location>
</feature>
<gene>
    <name evidence="5" type="ORF">SAMN02910429_00966</name>
</gene>
<dbReference type="RefSeq" id="WP_022748481.1">
    <property type="nucleotide sequence ID" value="NZ_FOGW01000009.1"/>
</dbReference>
<dbReference type="SMART" id="SM00267">
    <property type="entry name" value="GGDEF"/>
    <property type="match status" value="1"/>
</dbReference>
<feature type="transmembrane region" description="Helical" evidence="1">
    <location>
        <begin position="201"/>
        <end position="222"/>
    </location>
</feature>
<evidence type="ECO:0000259" key="2">
    <source>
        <dbReference type="PROSITE" id="PS50112"/>
    </source>
</evidence>
<dbReference type="CDD" id="cd01948">
    <property type="entry name" value="EAL"/>
    <property type="match status" value="1"/>
</dbReference>
<dbReference type="Pfam" id="PF13188">
    <property type="entry name" value="PAS_8"/>
    <property type="match status" value="1"/>
</dbReference>
<feature type="transmembrane region" description="Helical" evidence="1">
    <location>
        <begin position="175"/>
        <end position="195"/>
    </location>
</feature>
<dbReference type="Pfam" id="PF00990">
    <property type="entry name" value="GGDEF"/>
    <property type="match status" value="1"/>
</dbReference>
<name>A0A1H9RRH4_9FIRM</name>
<protein>
    <submittedName>
        <fullName evidence="5">Diguanylate cyclase (GGDEF) domain-containing protein</fullName>
    </submittedName>
</protein>
<feature type="transmembrane region" description="Helical" evidence="1">
    <location>
        <begin position="135"/>
        <end position="163"/>
    </location>
</feature>
<reference evidence="6" key="1">
    <citation type="submission" date="2016-10" db="EMBL/GenBank/DDBJ databases">
        <authorList>
            <person name="Varghese N."/>
            <person name="Submissions S."/>
        </authorList>
    </citation>
    <scope>NUCLEOTIDE SEQUENCE [LARGE SCALE GENOMIC DNA]</scope>
    <source>
        <strain evidence="6">S1b</strain>
    </source>
</reference>
<dbReference type="InterPro" id="IPR050706">
    <property type="entry name" value="Cyclic-di-GMP_PDE-like"/>
</dbReference>
<dbReference type="PANTHER" id="PTHR33121:SF71">
    <property type="entry name" value="OXYGEN SENSOR PROTEIN DOSP"/>
    <property type="match status" value="1"/>
</dbReference>
<dbReference type="Gene3D" id="3.20.20.450">
    <property type="entry name" value="EAL domain"/>
    <property type="match status" value="1"/>
</dbReference>
<organism evidence="5 6">
    <name type="scientific">Lachnobacterium bovis</name>
    <dbReference type="NCBI Taxonomy" id="140626"/>
    <lineage>
        <taxon>Bacteria</taxon>
        <taxon>Bacillati</taxon>
        <taxon>Bacillota</taxon>
        <taxon>Clostridia</taxon>
        <taxon>Lachnospirales</taxon>
        <taxon>Lachnospiraceae</taxon>
        <taxon>Lachnobacterium</taxon>
    </lineage>
</organism>
<feature type="domain" description="GGDEF" evidence="4">
    <location>
        <begin position="373"/>
        <end position="502"/>
    </location>
</feature>
<evidence type="ECO:0000313" key="5">
    <source>
        <dbReference type="EMBL" id="SER75257.1"/>
    </source>
</evidence>
<evidence type="ECO:0000313" key="6">
    <source>
        <dbReference type="Proteomes" id="UP000182471"/>
    </source>
</evidence>
<dbReference type="OrthoDB" id="9805474at2"/>
<evidence type="ECO:0000256" key="1">
    <source>
        <dbReference type="SAM" id="Phobius"/>
    </source>
</evidence>
<dbReference type="InterPro" id="IPR001633">
    <property type="entry name" value="EAL_dom"/>
</dbReference>
<dbReference type="SUPFAM" id="SSF55073">
    <property type="entry name" value="Nucleotide cyclase"/>
    <property type="match status" value="1"/>
</dbReference>
<keyword evidence="1" id="KW-0472">Membrane</keyword>
<dbReference type="InterPro" id="IPR029787">
    <property type="entry name" value="Nucleotide_cyclase"/>
</dbReference>
<dbReference type="PROSITE" id="PS50887">
    <property type="entry name" value="GGDEF"/>
    <property type="match status" value="1"/>
</dbReference>
<dbReference type="InterPro" id="IPR035919">
    <property type="entry name" value="EAL_sf"/>
</dbReference>
<dbReference type="EMBL" id="FOGW01000009">
    <property type="protein sequence ID" value="SER75257.1"/>
    <property type="molecule type" value="Genomic_DNA"/>
</dbReference>
<dbReference type="AlphaFoldDB" id="A0A1H9RRH4"/>
<feature type="transmembrane region" description="Helical" evidence="1">
    <location>
        <begin position="37"/>
        <end position="55"/>
    </location>
</feature>
<dbReference type="Gene3D" id="3.30.70.270">
    <property type="match status" value="1"/>
</dbReference>
<dbReference type="GO" id="GO:0071111">
    <property type="term" value="F:cyclic-guanylate-specific phosphodiesterase activity"/>
    <property type="evidence" value="ECO:0007669"/>
    <property type="project" value="InterPro"/>
</dbReference>